<dbReference type="GO" id="GO:0003924">
    <property type="term" value="F:GTPase activity"/>
    <property type="evidence" value="ECO:0007669"/>
    <property type="project" value="UniProtKB-UniRule"/>
</dbReference>
<keyword evidence="2 7" id="KW-0819">tRNA processing</keyword>
<feature type="binding site" evidence="7">
    <location>
        <position position="242"/>
    </location>
    <ligand>
        <name>K(+)</name>
        <dbReference type="ChEBI" id="CHEBI:29103"/>
    </ligand>
</feature>
<dbReference type="InterPro" id="IPR018948">
    <property type="entry name" value="GTP-bd_TrmE_N"/>
</dbReference>
<dbReference type="AlphaFoldDB" id="A0A3D0WG00"/>
<feature type="domain" description="MnmE helical" evidence="10">
    <location>
        <begin position="120"/>
        <end position="423"/>
    </location>
</feature>
<evidence type="ECO:0000256" key="2">
    <source>
        <dbReference type="ARBA" id="ARBA00022694"/>
    </source>
</evidence>
<dbReference type="InterPro" id="IPR006073">
    <property type="entry name" value="GTP-bd"/>
</dbReference>
<dbReference type="Pfam" id="PF12631">
    <property type="entry name" value="MnmE_helical"/>
    <property type="match status" value="1"/>
</dbReference>
<name>A0A3D0WG00_9SPHN</name>
<dbReference type="InterPro" id="IPR027266">
    <property type="entry name" value="TrmE/GcvT-like"/>
</dbReference>
<reference evidence="11 12" key="1">
    <citation type="journal article" date="2018" name="Nat. Biotechnol.">
        <title>A standardized bacterial taxonomy based on genome phylogeny substantially revises the tree of life.</title>
        <authorList>
            <person name="Parks D.H."/>
            <person name="Chuvochina M."/>
            <person name="Waite D.W."/>
            <person name="Rinke C."/>
            <person name="Skarshewski A."/>
            <person name="Chaumeil P.A."/>
            <person name="Hugenholtz P."/>
        </authorList>
    </citation>
    <scope>NUCLEOTIDE SEQUENCE [LARGE SCALE GENOMIC DNA]</scope>
    <source>
        <strain evidence="11">UBA9015</strain>
    </source>
</reference>
<dbReference type="CDD" id="cd14858">
    <property type="entry name" value="TrmE_N"/>
    <property type="match status" value="1"/>
</dbReference>
<evidence type="ECO:0000256" key="5">
    <source>
        <dbReference type="ARBA" id="ARBA00022958"/>
    </source>
</evidence>
<dbReference type="InterPro" id="IPR005225">
    <property type="entry name" value="Small_GTP-bd"/>
</dbReference>
<feature type="domain" description="GTP-binding protein TrmE N-terminal" evidence="9">
    <location>
        <begin position="4"/>
        <end position="117"/>
    </location>
</feature>
<accession>A0A3D0WG00</accession>
<evidence type="ECO:0000256" key="3">
    <source>
        <dbReference type="ARBA" id="ARBA00022741"/>
    </source>
</evidence>
<evidence type="ECO:0000256" key="6">
    <source>
        <dbReference type="ARBA" id="ARBA00023134"/>
    </source>
</evidence>
<dbReference type="GO" id="GO:0046872">
    <property type="term" value="F:metal ion binding"/>
    <property type="evidence" value="ECO:0007669"/>
    <property type="project" value="UniProtKB-KW"/>
</dbReference>
<keyword evidence="7" id="KW-0460">Magnesium</keyword>
<feature type="binding site" evidence="7">
    <location>
        <position position="227"/>
    </location>
    <ligand>
        <name>Mg(2+)</name>
        <dbReference type="ChEBI" id="CHEBI:18420"/>
    </ligand>
</feature>
<dbReference type="GO" id="GO:0005525">
    <property type="term" value="F:GTP binding"/>
    <property type="evidence" value="ECO:0007669"/>
    <property type="project" value="UniProtKB-UniRule"/>
</dbReference>
<dbReference type="InterPro" id="IPR004520">
    <property type="entry name" value="GTPase_MnmE"/>
</dbReference>
<gene>
    <name evidence="7" type="primary">mnmE</name>
    <name evidence="7" type="synonym">trmE</name>
    <name evidence="11" type="ORF">DEP91_12270</name>
</gene>
<evidence type="ECO:0000313" key="11">
    <source>
        <dbReference type="EMBL" id="HCB76924.1"/>
    </source>
</evidence>
<organism evidence="11 12">
    <name type="scientific">Sphingomonas bacterium</name>
    <dbReference type="NCBI Taxonomy" id="1895847"/>
    <lineage>
        <taxon>Bacteria</taxon>
        <taxon>Pseudomonadati</taxon>
        <taxon>Pseudomonadota</taxon>
        <taxon>Alphaproteobacteria</taxon>
        <taxon>Sphingomonadales</taxon>
        <taxon>Sphingomonadaceae</taxon>
        <taxon>Sphingomonas</taxon>
    </lineage>
</organism>
<feature type="binding site" evidence="7">
    <location>
        <position position="21"/>
    </location>
    <ligand>
        <name>(6S)-5-formyl-5,6,7,8-tetrahydrofolate</name>
        <dbReference type="ChEBI" id="CHEBI:57457"/>
    </ligand>
</feature>
<dbReference type="NCBIfam" id="NF003661">
    <property type="entry name" value="PRK05291.1-3"/>
    <property type="match status" value="1"/>
</dbReference>
<comment type="caution">
    <text evidence="7">Lacks conserved residue(s) required for the propagation of feature annotation.</text>
</comment>
<dbReference type="PANTHER" id="PTHR42714:SF2">
    <property type="entry name" value="TRNA MODIFICATION GTPASE GTPBP3, MITOCHONDRIAL"/>
    <property type="match status" value="1"/>
</dbReference>
<dbReference type="HAMAP" id="MF_00379">
    <property type="entry name" value="GTPase_MnmE"/>
    <property type="match status" value="1"/>
</dbReference>
<evidence type="ECO:0000256" key="1">
    <source>
        <dbReference type="ARBA" id="ARBA00011043"/>
    </source>
</evidence>
<keyword evidence="4 7" id="KW-0378">Hydrolase</keyword>
<feature type="binding site" evidence="7">
    <location>
        <position position="223"/>
    </location>
    <ligand>
        <name>K(+)</name>
        <dbReference type="ChEBI" id="CHEBI:29103"/>
    </ligand>
</feature>
<feature type="binding site" evidence="7">
    <location>
        <position position="77"/>
    </location>
    <ligand>
        <name>(6S)-5-formyl-5,6,7,8-tetrahydrofolate</name>
        <dbReference type="ChEBI" id="CHEBI:57457"/>
    </ligand>
</feature>
<dbReference type="SUPFAM" id="SSF52540">
    <property type="entry name" value="P-loop containing nucleoside triphosphate hydrolases"/>
    <property type="match status" value="1"/>
</dbReference>
<keyword evidence="5 7" id="KW-0630">Potassium</keyword>
<evidence type="ECO:0000259" key="10">
    <source>
        <dbReference type="Pfam" id="PF12631"/>
    </source>
</evidence>
<feature type="binding site" evidence="7">
    <location>
        <begin position="267"/>
        <end position="270"/>
    </location>
    <ligand>
        <name>GTP</name>
        <dbReference type="ChEBI" id="CHEBI:37565"/>
    </ligand>
</feature>
<dbReference type="FunFam" id="3.30.1360.120:FF:000007">
    <property type="entry name" value="tRNA modification GTPase GTPBP3, mitochondrial"/>
    <property type="match status" value="1"/>
</dbReference>
<evidence type="ECO:0000256" key="4">
    <source>
        <dbReference type="ARBA" id="ARBA00022801"/>
    </source>
</evidence>
<feature type="binding site" evidence="7">
    <location>
        <begin position="242"/>
        <end position="248"/>
    </location>
    <ligand>
        <name>GTP</name>
        <dbReference type="ChEBI" id="CHEBI:37565"/>
    </ligand>
</feature>
<feature type="binding site" evidence="7">
    <location>
        <position position="426"/>
    </location>
    <ligand>
        <name>(6S)-5-formyl-5,6,7,8-tetrahydrofolate</name>
        <dbReference type="ChEBI" id="CHEBI:57457"/>
    </ligand>
</feature>
<dbReference type="Proteomes" id="UP000262699">
    <property type="component" value="Unassembled WGS sequence"/>
</dbReference>
<comment type="similarity">
    <text evidence="1 7">Belongs to the TRAFAC class TrmE-Era-EngA-EngB-Septin-like GTPase superfamily. TrmE GTPase family.</text>
</comment>
<dbReference type="EMBL" id="DOYJ01000347">
    <property type="protein sequence ID" value="HCB76924.1"/>
    <property type="molecule type" value="Genomic_DNA"/>
</dbReference>
<dbReference type="EC" id="3.6.-.-" evidence="7"/>
<feature type="binding site" evidence="7">
    <location>
        <position position="248"/>
    </location>
    <ligand>
        <name>Mg(2+)</name>
        <dbReference type="ChEBI" id="CHEBI:18420"/>
    </ligand>
</feature>
<feature type="binding site" evidence="7">
    <location>
        <position position="244"/>
    </location>
    <ligand>
        <name>K(+)</name>
        <dbReference type="ChEBI" id="CHEBI:29103"/>
    </ligand>
</feature>
<evidence type="ECO:0000256" key="7">
    <source>
        <dbReference type="HAMAP-Rule" id="MF_00379"/>
    </source>
</evidence>
<protein>
    <recommendedName>
        <fullName evidence="7">tRNA modification GTPase MnmE</fullName>
        <ecNumber evidence="7">3.6.-.-</ecNumber>
    </recommendedName>
</protein>
<dbReference type="PRINTS" id="PR00326">
    <property type="entry name" value="GTP1OBG"/>
</dbReference>
<sequence length="426" mass="44960">MGDTIVALSSGPPPAAIGVIRLSGPQAIAAATAVAGSLPEPRRAGLRALRHDGRLIDRALTLVFPGPDSATGEDLVEFHVHGGLAVVRAVESALLAQAEVVRAEPGAFTRRALLNGRLDLAQVEALGDLLAAQTDAQARMAVMGTEGLLRRNIDALQREVLMAAADVELALDFADEDDGGAFDRDALQSRLLALEKRMRSWLARPRVEMLNRGFRIVLAGRPNAGKSTLLNALAGRDAAIVSPIAGTTRDRIEVSVAHGGIPFVLTDTAGLVSASDDPIEMIGVERARDATAQADVILWLEDSAPLPRADAIRVAAQLDRPDRPTPPAEAIGVSGLTGEGLERLWSIVHAQIAGRLPPEDGSALNERQHALLSRAMGAVVAAREEQELLLIAEQLRAARHALDQITGAAGTEAMLDQLFGRFCIGK</sequence>
<dbReference type="Pfam" id="PF10396">
    <property type="entry name" value="TrmE_N"/>
    <property type="match status" value="1"/>
</dbReference>
<dbReference type="CDD" id="cd04164">
    <property type="entry name" value="trmE"/>
    <property type="match status" value="1"/>
</dbReference>
<dbReference type="Pfam" id="PF01926">
    <property type="entry name" value="MMR_HSR1"/>
    <property type="match status" value="1"/>
</dbReference>
<feature type="binding site" evidence="7">
    <location>
        <position position="247"/>
    </location>
    <ligand>
        <name>K(+)</name>
        <dbReference type="ChEBI" id="CHEBI:29103"/>
    </ligand>
</feature>
<dbReference type="NCBIfam" id="TIGR00231">
    <property type="entry name" value="small_GTP"/>
    <property type="match status" value="1"/>
</dbReference>
<dbReference type="PANTHER" id="PTHR42714">
    <property type="entry name" value="TRNA MODIFICATION GTPASE GTPBP3"/>
    <property type="match status" value="1"/>
</dbReference>
<feature type="domain" description="G" evidence="8">
    <location>
        <begin position="215"/>
        <end position="307"/>
    </location>
</feature>
<dbReference type="Gene3D" id="3.40.50.300">
    <property type="entry name" value="P-loop containing nucleotide triphosphate hydrolases"/>
    <property type="match status" value="1"/>
</dbReference>
<keyword evidence="7" id="KW-0963">Cytoplasm</keyword>
<keyword evidence="6 7" id="KW-0342">GTP-binding</keyword>
<evidence type="ECO:0000313" key="12">
    <source>
        <dbReference type="Proteomes" id="UP000262699"/>
    </source>
</evidence>
<dbReference type="InterPro" id="IPR025867">
    <property type="entry name" value="MnmE_helical"/>
</dbReference>
<dbReference type="Gene3D" id="3.30.1360.120">
    <property type="entry name" value="Probable tRNA modification gtpase trme, domain 1"/>
    <property type="match status" value="1"/>
</dbReference>
<comment type="caution">
    <text evidence="11">The sequence shown here is derived from an EMBL/GenBank/DDBJ whole genome shotgun (WGS) entry which is preliminary data.</text>
</comment>
<dbReference type="GO" id="GO:0030488">
    <property type="term" value="P:tRNA methylation"/>
    <property type="evidence" value="ECO:0007669"/>
    <property type="project" value="TreeGrafter"/>
</dbReference>
<evidence type="ECO:0000259" key="9">
    <source>
        <dbReference type="Pfam" id="PF10396"/>
    </source>
</evidence>
<comment type="subunit">
    <text evidence="7">Homodimer. Heterotetramer of two MnmE and two MnmG subunits.</text>
</comment>
<evidence type="ECO:0000259" key="8">
    <source>
        <dbReference type="Pfam" id="PF01926"/>
    </source>
</evidence>
<dbReference type="InterPro" id="IPR027368">
    <property type="entry name" value="MnmE_dom2"/>
</dbReference>
<comment type="subcellular location">
    <subcellularLocation>
        <location evidence="7">Cytoplasm</location>
    </subcellularLocation>
</comment>
<keyword evidence="7" id="KW-0479">Metal-binding</keyword>
<dbReference type="Gene3D" id="1.20.120.430">
    <property type="entry name" value="tRNA modification GTPase MnmE domain 2"/>
    <property type="match status" value="1"/>
</dbReference>
<dbReference type="InterPro" id="IPR027417">
    <property type="entry name" value="P-loop_NTPase"/>
</dbReference>
<comment type="function">
    <text evidence="7">Exhibits a very high intrinsic GTPase hydrolysis rate. Involved in the addition of a carboxymethylaminomethyl (cmnm) group at the wobble position (U34) of certain tRNAs, forming tRNA-cmnm(5)s(2)U34.</text>
</comment>
<dbReference type="GO" id="GO:0002098">
    <property type="term" value="P:tRNA wobble uridine modification"/>
    <property type="evidence" value="ECO:0007669"/>
    <property type="project" value="TreeGrafter"/>
</dbReference>
<feature type="binding site" evidence="7">
    <location>
        <begin position="223"/>
        <end position="228"/>
    </location>
    <ligand>
        <name>GTP</name>
        <dbReference type="ChEBI" id="CHEBI:37565"/>
    </ligand>
</feature>
<dbReference type="InterPro" id="IPR031168">
    <property type="entry name" value="G_TrmE"/>
</dbReference>
<feature type="binding site" evidence="7">
    <location>
        <position position="117"/>
    </location>
    <ligand>
        <name>(6S)-5-formyl-5,6,7,8-tetrahydrofolate</name>
        <dbReference type="ChEBI" id="CHEBI:57457"/>
    </ligand>
</feature>
<dbReference type="GO" id="GO:0005737">
    <property type="term" value="C:cytoplasm"/>
    <property type="evidence" value="ECO:0007669"/>
    <property type="project" value="UniProtKB-SubCell"/>
</dbReference>
<comment type="cofactor">
    <cofactor evidence="7">
        <name>K(+)</name>
        <dbReference type="ChEBI" id="CHEBI:29103"/>
    </cofactor>
    <text evidence="7">Binds 1 potassium ion per subunit.</text>
</comment>
<keyword evidence="3 7" id="KW-0547">Nucleotide-binding</keyword>
<proteinExistence type="inferred from homology"/>